<gene>
    <name evidence="2" type="ORF">GCM10008932_19440</name>
</gene>
<dbReference type="PANTHER" id="PTHR31302:SF22">
    <property type="entry name" value="PHOSPHOESTERASE"/>
    <property type="match status" value="1"/>
</dbReference>
<dbReference type="Gene3D" id="3.60.21.10">
    <property type="match status" value="1"/>
</dbReference>
<name>A0ABN0XM49_9LACT</name>
<dbReference type="InterPro" id="IPR029052">
    <property type="entry name" value="Metallo-depent_PP-like"/>
</dbReference>
<dbReference type="RefSeq" id="WP_343756164.1">
    <property type="nucleotide sequence ID" value="NZ_BAAACW010000127.1"/>
</dbReference>
<dbReference type="EMBL" id="BAAACW010000127">
    <property type="protein sequence ID" value="GAA0367677.1"/>
    <property type="molecule type" value="Genomic_DNA"/>
</dbReference>
<feature type="domain" description="Calcineurin-like phosphoesterase" evidence="1">
    <location>
        <begin position="1"/>
        <end position="233"/>
    </location>
</feature>
<sequence>MRIGTISDLHIDRNSQYLNHGESFEISLSALIQEKDIDLLLIAGDVSNHYLETDAFLKKTSEQSGIPILFVPGNHDYWAKDHGIKDTAEVDAYFKKQEYSLVNRPYIINDKWAIVGTPGWYDYGYANHEMYTKEKFEKKQYSFATWNDKHYVDWGMTDQEVSQRMLEQLTSDLKKVGQRQVILMTHVATHPEFVIPLPHRVYDYANAFLGAKSYEQLYKQFPCITYSIMGHVHLRKILQEKDRTYLTACLGNFRHWKNKEIHTQLSKSLLTFDLT</sequence>
<proteinExistence type="predicted"/>
<dbReference type="Pfam" id="PF00149">
    <property type="entry name" value="Metallophos"/>
    <property type="match status" value="1"/>
</dbReference>
<evidence type="ECO:0000313" key="3">
    <source>
        <dbReference type="Proteomes" id="UP001501166"/>
    </source>
</evidence>
<organism evidence="2 3">
    <name type="scientific">Alkalibacterium iburiense</name>
    <dbReference type="NCBI Taxonomy" id="290589"/>
    <lineage>
        <taxon>Bacteria</taxon>
        <taxon>Bacillati</taxon>
        <taxon>Bacillota</taxon>
        <taxon>Bacilli</taxon>
        <taxon>Lactobacillales</taxon>
        <taxon>Carnobacteriaceae</taxon>
        <taxon>Alkalibacterium</taxon>
    </lineage>
</organism>
<comment type="caution">
    <text evidence="2">The sequence shown here is derived from an EMBL/GenBank/DDBJ whole genome shotgun (WGS) entry which is preliminary data.</text>
</comment>
<keyword evidence="3" id="KW-1185">Reference proteome</keyword>
<evidence type="ECO:0000259" key="1">
    <source>
        <dbReference type="Pfam" id="PF00149"/>
    </source>
</evidence>
<dbReference type="NCBIfam" id="TIGR03729">
    <property type="entry name" value="acc_ester"/>
    <property type="match status" value="1"/>
</dbReference>
<dbReference type="Proteomes" id="UP001501166">
    <property type="component" value="Unassembled WGS sequence"/>
</dbReference>
<protein>
    <submittedName>
        <fullName evidence="2">Metallophosphoesterase</fullName>
    </submittedName>
</protein>
<dbReference type="InterPro" id="IPR022302">
    <property type="entry name" value="Phosphoesterase_putative"/>
</dbReference>
<dbReference type="PANTHER" id="PTHR31302">
    <property type="entry name" value="TRANSMEMBRANE PROTEIN WITH METALLOPHOSPHOESTERASE DOMAIN-RELATED"/>
    <property type="match status" value="1"/>
</dbReference>
<dbReference type="InterPro" id="IPR051158">
    <property type="entry name" value="Metallophosphoesterase_sf"/>
</dbReference>
<evidence type="ECO:0000313" key="2">
    <source>
        <dbReference type="EMBL" id="GAA0367677.1"/>
    </source>
</evidence>
<dbReference type="InterPro" id="IPR004843">
    <property type="entry name" value="Calcineurin-like_PHP"/>
</dbReference>
<accession>A0ABN0XM49</accession>
<reference evidence="2 3" key="1">
    <citation type="journal article" date="2019" name="Int. J. Syst. Evol. Microbiol.">
        <title>The Global Catalogue of Microorganisms (GCM) 10K type strain sequencing project: providing services to taxonomists for standard genome sequencing and annotation.</title>
        <authorList>
            <consortium name="The Broad Institute Genomics Platform"/>
            <consortium name="The Broad Institute Genome Sequencing Center for Infectious Disease"/>
            <person name="Wu L."/>
            <person name="Ma J."/>
        </authorList>
    </citation>
    <scope>NUCLEOTIDE SEQUENCE [LARGE SCALE GENOMIC DNA]</scope>
    <source>
        <strain evidence="2 3">JCM 12662</strain>
    </source>
</reference>
<dbReference type="SUPFAM" id="SSF56300">
    <property type="entry name" value="Metallo-dependent phosphatases"/>
    <property type="match status" value="1"/>
</dbReference>